<proteinExistence type="predicted"/>
<keyword evidence="2" id="KW-1185">Reference proteome</keyword>
<gene>
    <name evidence="1" type="ORF">GCM10011400_36930</name>
</gene>
<dbReference type="RefSeq" id="WP_115777374.1">
    <property type="nucleotide sequence ID" value="NZ_BMHL01000006.1"/>
</dbReference>
<organism evidence="1 2">
    <name type="scientific">Paraburkholderia caffeinilytica</name>
    <dbReference type="NCBI Taxonomy" id="1761016"/>
    <lineage>
        <taxon>Bacteria</taxon>
        <taxon>Pseudomonadati</taxon>
        <taxon>Pseudomonadota</taxon>
        <taxon>Betaproteobacteria</taxon>
        <taxon>Burkholderiales</taxon>
        <taxon>Burkholderiaceae</taxon>
        <taxon>Paraburkholderia</taxon>
    </lineage>
</organism>
<dbReference type="Proteomes" id="UP000602004">
    <property type="component" value="Unassembled WGS sequence"/>
</dbReference>
<evidence type="ECO:0000313" key="1">
    <source>
        <dbReference type="EMBL" id="GGC46371.1"/>
    </source>
</evidence>
<dbReference type="EMBL" id="BMHL01000006">
    <property type="protein sequence ID" value="GGC46371.1"/>
    <property type="molecule type" value="Genomic_DNA"/>
</dbReference>
<protein>
    <recommendedName>
        <fullName evidence="3">DUF4303 domain-containing protein</fullName>
    </recommendedName>
</protein>
<sequence>MDTFSDFQRDIAHAARASFEDLRSARPGEHFYAYALYTDSSAMTVVPAANSIEALLQIRKEMEVPDDEEAPEFKWSVSEWKYEAWKASNLNGISARLRSELEHADFPSFVERVHGDMVAALQLLDNEGLFGTGPDREQIVLFVSISDDDDAARLENESAKALNSTVAYEAFLRRYD</sequence>
<reference evidence="2" key="1">
    <citation type="journal article" date="2019" name="Int. J. Syst. Evol. Microbiol.">
        <title>The Global Catalogue of Microorganisms (GCM) 10K type strain sequencing project: providing services to taxonomists for standard genome sequencing and annotation.</title>
        <authorList>
            <consortium name="The Broad Institute Genomics Platform"/>
            <consortium name="The Broad Institute Genome Sequencing Center for Infectious Disease"/>
            <person name="Wu L."/>
            <person name="Ma J."/>
        </authorList>
    </citation>
    <scope>NUCLEOTIDE SEQUENCE [LARGE SCALE GENOMIC DNA]</scope>
    <source>
        <strain evidence="2">CGMCC 1.15103</strain>
    </source>
</reference>
<comment type="caution">
    <text evidence="1">The sequence shown here is derived from an EMBL/GenBank/DDBJ whole genome shotgun (WGS) entry which is preliminary data.</text>
</comment>
<evidence type="ECO:0008006" key="3">
    <source>
        <dbReference type="Google" id="ProtNLM"/>
    </source>
</evidence>
<accession>A0ABQ1MTQ2</accession>
<name>A0ABQ1MTQ2_9BURK</name>
<dbReference type="Pfam" id="PF14136">
    <property type="entry name" value="DUF4303"/>
    <property type="match status" value="1"/>
</dbReference>
<evidence type="ECO:0000313" key="2">
    <source>
        <dbReference type="Proteomes" id="UP000602004"/>
    </source>
</evidence>
<dbReference type="InterPro" id="IPR025409">
    <property type="entry name" value="DUF4303"/>
</dbReference>